<dbReference type="AlphaFoldDB" id="A0AAV4V2K6"/>
<comment type="subcellular location">
    <subcellularLocation>
        <location evidence="2">Cytoplasm</location>
    </subcellularLocation>
    <subcellularLocation>
        <location evidence="1">Nucleus</location>
    </subcellularLocation>
</comment>
<dbReference type="Gene3D" id="1.25.40.990">
    <property type="match status" value="1"/>
</dbReference>
<dbReference type="InterPro" id="IPR033205">
    <property type="entry name" value="COP9_CSN8"/>
</dbReference>
<dbReference type="Pfam" id="PF10075">
    <property type="entry name" value="CSN8_PSD8_EIF3K"/>
    <property type="match status" value="1"/>
</dbReference>
<evidence type="ECO:0000256" key="5">
    <source>
        <dbReference type="ARBA" id="ARBA00022490"/>
    </source>
</evidence>
<keyword evidence="7" id="KW-0539">Nucleus</keyword>
<comment type="caution">
    <text evidence="9">The sequence shown here is derived from an EMBL/GenBank/DDBJ whole genome shotgun (WGS) entry which is preliminary data.</text>
</comment>
<keyword evidence="5" id="KW-0963">Cytoplasm</keyword>
<dbReference type="PANTHER" id="PTHR13339">
    <property type="entry name" value="COP9 SIGNALOSOME COMPLEX SUBUNIT 8"/>
    <property type="match status" value="1"/>
</dbReference>
<dbReference type="GO" id="GO:0000338">
    <property type="term" value="P:protein deneddylation"/>
    <property type="evidence" value="ECO:0007669"/>
    <property type="project" value="InterPro"/>
</dbReference>
<protein>
    <recommendedName>
        <fullName evidence="4">COP9 signalosome complex subunit 8</fullName>
    </recommendedName>
</protein>
<proteinExistence type="inferred from homology"/>
<dbReference type="GO" id="GO:0008180">
    <property type="term" value="C:COP9 signalosome"/>
    <property type="evidence" value="ECO:0007669"/>
    <property type="project" value="UniProtKB-KW"/>
</dbReference>
<sequence>MTIEKSRLLCSGDPSIQQYSDMAADLEKQELEAPDGIASPQVYGQLLAIYLLQNDLPNAKFLWKRIPESIRDENSELGKLWTVGQKLWQCDSDVYVALSEEWPEHLKPIVSAIKDVTRNRALRLISRAYSSITVEKISAFLGLPAEDCIEALSSLGWEIDAACKIMKPQTTDNNSEDVFQSEEQLAKLTDFVAFLKINCIF</sequence>
<evidence type="ECO:0000256" key="1">
    <source>
        <dbReference type="ARBA" id="ARBA00004123"/>
    </source>
</evidence>
<dbReference type="PANTHER" id="PTHR13339:SF0">
    <property type="entry name" value="COP9 SIGNALOSOME COMPLEX SUBUNIT 8"/>
    <property type="match status" value="1"/>
</dbReference>
<evidence type="ECO:0000256" key="6">
    <source>
        <dbReference type="ARBA" id="ARBA00022790"/>
    </source>
</evidence>
<comment type="similarity">
    <text evidence="3">Belongs to the CSN8 family.</text>
</comment>
<evidence type="ECO:0000256" key="2">
    <source>
        <dbReference type="ARBA" id="ARBA00004496"/>
    </source>
</evidence>
<feature type="domain" description="PCI" evidence="8">
    <location>
        <begin position="18"/>
        <end position="184"/>
    </location>
</feature>
<name>A0AAV4V2K6_CAEEX</name>
<evidence type="ECO:0000256" key="4">
    <source>
        <dbReference type="ARBA" id="ARBA00014875"/>
    </source>
</evidence>
<evidence type="ECO:0000256" key="7">
    <source>
        <dbReference type="ARBA" id="ARBA00023242"/>
    </source>
</evidence>
<dbReference type="InterPro" id="IPR033464">
    <property type="entry name" value="CSN8_PSD8_EIF3K"/>
</dbReference>
<dbReference type="EMBL" id="BPLR01013848">
    <property type="protein sequence ID" value="GIY64238.1"/>
    <property type="molecule type" value="Genomic_DNA"/>
</dbReference>
<dbReference type="Proteomes" id="UP001054945">
    <property type="component" value="Unassembled WGS sequence"/>
</dbReference>
<evidence type="ECO:0000313" key="10">
    <source>
        <dbReference type="Proteomes" id="UP001054945"/>
    </source>
</evidence>
<evidence type="ECO:0000259" key="8">
    <source>
        <dbReference type="PROSITE" id="PS50250"/>
    </source>
</evidence>
<keyword evidence="10" id="KW-1185">Reference proteome</keyword>
<dbReference type="GO" id="GO:0005737">
    <property type="term" value="C:cytoplasm"/>
    <property type="evidence" value="ECO:0007669"/>
    <property type="project" value="UniProtKB-SubCell"/>
</dbReference>
<dbReference type="GO" id="GO:0010387">
    <property type="term" value="P:COP9 signalosome assembly"/>
    <property type="evidence" value="ECO:0007669"/>
    <property type="project" value="InterPro"/>
</dbReference>
<keyword evidence="6" id="KW-0736">Signalosome</keyword>
<evidence type="ECO:0000256" key="3">
    <source>
        <dbReference type="ARBA" id="ARBA00008252"/>
    </source>
</evidence>
<dbReference type="PROSITE" id="PS50250">
    <property type="entry name" value="PCI"/>
    <property type="match status" value="1"/>
</dbReference>
<dbReference type="InterPro" id="IPR000717">
    <property type="entry name" value="PCI_dom"/>
</dbReference>
<reference evidence="9 10" key="1">
    <citation type="submission" date="2021-06" db="EMBL/GenBank/DDBJ databases">
        <title>Caerostris extrusa draft genome.</title>
        <authorList>
            <person name="Kono N."/>
            <person name="Arakawa K."/>
        </authorList>
    </citation>
    <scope>NUCLEOTIDE SEQUENCE [LARGE SCALE GENOMIC DNA]</scope>
</reference>
<organism evidence="9 10">
    <name type="scientific">Caerostris extrusa</name>
    <name type="common">Bark spider</name>
    <name type="synonym">Caerostris bankana</name>
    <dbReference type="NCBI Taxonomy" id="172846"/>
    <lineage>
        <taxon>Eukaryota</taxon>
        <taxon>Metazoa</taxon>
        <taxon>Ecdysozoa</taxon>
        <taxon>Arthropoda</taxon>
        <taxon>Chelicerata</taxon>
        <taxon>Arachnida</taxon>
        <taxon>Araneae</taxon>
        <taxon>Araneomorphae</taxon>
        <taxon>Entelegynae</taxon>
        <taxon>Araneoidea</taxon>
        <taxon>Araneidae</taxon>
        <taxon>Caerostris</taxon>
    </lineage>
</organism>
<evidence type="ECO:0000313" key="9">
    <source>
        <dbReference type="EMBL" id="GIY64238.1"/>
    </source>
</evidence>
<accession>A0AAV4V2K6</accession>
<gene>
    <name evidence="9" type="primary">csn8</name>
    <name evidence="9" type="ORF">CEXT_14621</name>
</gene>